<dbReference type="InterPro" id="IPR016181">
    <property type="entry name" value="Acyl_CoA_acyltransferase"/>
</dbReference>
<organism evidence="2 3">
    <name type="scientific">Paenibacillus aurantius</name>
    <dbReference type="NCBI Taxonomy" id="2918900"/>
    <lineage>
        <taxon>Bacteria</taxon>
        <taxon>Bacillati</taxon>
        <taxon>Bacillota</taxon>
        <taxon>Bacilli</taxon>
        <taxon>Bacillales</taxon>
        <taxon>Paenibacillaceae</taxon>
        <taxon>Paenibacillus</taxon>
    </lineage>
</organism>
<name>A0AA96LJ59_9BACL</name>
<dbReference type="Proteomes" id="UP001305702">
    <property type="component" value="Chromosome"/>
</dbReference>
<dbReference type="Gene3D" id="3.40.630.30">
    <property type="match status" value="1"/>
</dbReference>
<evidence type="ECO:0000313" key="2">
    <source>
        <dbReference type="EMBL" id="WNQ12452.1"/>
    </source>
</evidence>
<feature type="domain" description="N-acetyltransferase" evidence="1">
    <location>
        <begin position="1"/>
        <end position="151"/>
    </location>
</feature>
<dbReference type="RefSeq" id="WP_315606229.1">
    <property type="nucleotide sequence ID" value="NZ_CP130318.1"/>
</dbReference>
<dbReference type="AlphaFoldDB" id="A0AA96LJ59"/>
<reference evidence="2 3" key="1">
    <citation type="submission" date="2022-02" db="EMBL/GenBank/DDBJ databases">
        <title>Paenibacillus sp. MBLB1776 Whole Genome Shotgun Sequencing.</title>
        <authorList>
            <person name="Hwang C.Y."/>
            <person name="Cho E.-S."/>
            <person name="Seo M.-J."/>
        </authorList>
    </citation>
    <scope>NUCLEOTIDE SEQUENCE [LARGE SCALE GENOMIC DNA]</scope>
    <source>
        <strain evidence="2 3">MBLB1776</strain>
    </source>
</reference>
<dbReference type="EMBL" id="CP130318">
    <property type="protein sequence ID" value="WNQ12452.1"/>
    <property type="molecule type" value="Genomic_DNA"/>
</dbReference>
<dbReference type="SUPFAM" id="SSF55729">
    <property type="entry name" value="Acyl-CoA N-acyltransferases (Nat)"/>
    <property type="match status" value="1"/>
</dbReference>
<proteinExistence type="predicted"/>
<protein>
    <submittedName>
        <fullName evidence="2">GNAT family N-acetyltransferase</fullName>
    </submittedName>
</protein>
<dbReference type="GO" id="GO:0016747">
    <property type="term" value="F:acyltransferase activity, transferring groups other than amino-acyl groups"/>
    <property type="evidence" value="ECO:0007669"/>
    <property type="project" value="InterPro"/>
</dbReference>
<dbReference type="CDD" id="cd04301">
    <property type="entry name" value="NAT_SF"/>
    <property type="match status" value="1"/>
</dbReference>
<dbReference type="InterPro" id="IPR000182">
    <property type="entry name" value="GNAT_dom"/>
</dbReference>
<dbReference type="PROSITE" id="PS51186">
    <property type="entry name" value="GNAT"/>
    <property type="match status" value="1"/>
</dbReference>
<sequence>MIRLLNLNDNREALQVLALQQASYRVEADIIGFEDIPPLMDSMDSLRRSGESFLGSFEDEELAGMLAYTKAKGQVTICRLGVHPDYFRKGTASRLLLHLEAAEPGISRFVVSTGSLNEPAVRLYKKHGFEPTEEWEVAEGVALTTFRKDRK</sequence>
<dbReference type="Pfam" id="PF00583">
    <property type="entry name" value="Acetyltransf_1"/>
    <property type="match status" value="1"/>
</dbReference>
<evidence type="ECO:0000313" key="3">
    <source>
        <dbReference type="Proteomes" id="UP001305702"/>
    </source>
</evidence>
<accession>A0AA96LJ59</accession>
<keyword evidence="3" id="KW-1185">Reference proteome</keyword>
<gene>
    <name evidence="2" type="ORF">MJA45_05210</name>
</gene>
<dbReference type="KEGG" id="paun:MJA45_05210"/>
<evidence type="ECO:0000259" key="1">
    <source>
        <dbReference type="PROSITE" id="PS51186"/>
    </source>
</evidence>